<dbReference type="InterPro" id="IPR036390">
    <property type="entry name" value="WH_DNA-bd_sf"/>
</dbReference>
<dbReference type="EMBL" id="VFSV01000006">
    <property type="protein sequence ID" value="TRD22488.1"/>
    <property type="molecule type" value="Genomic_DNA"/>
</dbReference>
<dbReference type="SUPFAM" id="SSF46785">
    <property type="entry name" value="Winged helix' DNA-binding domain"/>
    <property type="match status" value="1"/>
</dbReference>
<protein>
    <submittedName>
        <fullName evidence="5">Helix-turn-helix transcriptional regulator</fullName>
    </submittedName>
</protein>
<keyword evidence="3" id="KW-0804">Transcription</keyword>
<dbReference type="SMART" id="SM00418">
    <property type="entry name" value="HTH_ARSR"/>
    <property type="match status" value="1"/>
</dbReference>
<evidence type="ECO:0000256" key="2">
    <source>
        <dbReference type="ARBA" id="ARBA00023125"/>
    </source>
</evidence>
<proteinExistence type="predicted"/>
<accession>A0A547Q7Y4</accession>
<dbReference type="GO" id="GO:0003700">
    <property type="term" value="F:DNA-binding transcription factor activity"/>
    <property type="evidence" value="ECO:0007669"/>
    <property type="project" value="InterPro"/>
</dbReference>
<keyword evidence="6" id="KW-1185">Reference proteome</keyword>
<comment type="caution">
    <text evidence="5">The sequence shown here is derived from an EMBL/GenBank/DDBJ whole genome shotgun (WGS) entry which is preliminary data.</text>
</comment>
<dbReference type="InterPro" id="IPR036388">
    <property type="entry name" value="WH-like_DNA-bd_sf"/>
</dbReference>
<dbReference type="InterPro" id="IPR051011">
    <property type="entry name" value="Metal_resp_trans_reg"/>
</dbReference>
<feature type="domain" description="HTH arsR-type" evidence="4">
    <location>
        <begin position="1"/>
        <end position="94"/>
    </location>
</feature>
<organism evidence="5 6">
    <name type="scientific">Palleronia caenipelagi</name>
    <dbReference type="NCBI Taxonomy" id="2489174"/>
    <lineage>
        <taxon>Bacteria</taxon>
        <taxon>Pseudomonadati</taxon>
        <taxon>Pseudomonadota</taxon>
        <taxon>Alphaproteobacteria</taxon>
        <taxon>Rhodobacterales</taxon>
        <taxon>Roseobacteraceae</taxon>
        <taxon>Palleronia</taxon>
    </lineage>
</organism>
<sequence>MVGKAETVAERLTLLGNSRRLMILCRLATEELSVSALQAQLDLSQSALSQHLGKLREAGLVDTRREGQTIYYRLAEGDGAELMRALYGIYCATDETD</sequence>
<dbReference type="AlphaFoldDB" id="A0A547Q7Y4"/>
<evidence type="ECO:0000256" key="1">
    <source>
        <dbReference type="ARBA" id="ARBA00023015"/>
    </source>
</evidence>
<dbReference type="NCBIfam" id="NF033788">
    <property type="entry name" value="HTH_metalloreg"/>
    <property type="match status" value="1"/>
</dbReference>
<dbReference type="GO" id="GO:0003677">
    <property type="term" value="F:DNA binding"/>
    <property type="evidence" value="ECO:0007669"/>
    <property type="project" value="UniProtKB-KW"/>
</dbReference>
<gene>
    <name evidence="5" type="ORF">FEV53_05075</name>
</gene>
<reference evidence="5 6" key="1">
    <citation type="submission" date="2019-06" db="EMBL/GenBank/DDBJ databases">
        <title>Paenimaribius caenipelagi gen. nov., sp. nov., isolated from a tidal flat.</title>
        <authorList>
            <person name="Yoon J.-H."/>
        </authorList>
    </citation>
    <scope>NUCLEOTIDE SEQUENCE [LARGE SCALE GENOMIC DNA]</scope>
    <source>
        <strain evidence="5 6">JBTF-M29</strain>
    </source>
</reference>
<keyword evidence="2" id="KW-0238">DNA-binding</keyword>
<dbReference type="PANTHER" id="PTHR43132:SF2">
    <property type="entry name" value="ARSENICAL RESISTANCE OPERON REPRESSOR ARSR-RELATED"/>
    <property type="match status" value="1"/>
</dbReference>
<evidence type="ECO:0000313" key="6">
    <source>
        <dbReference type="Proteomes" id="UP000318590"/>
    </source>
</evidence>
<dbReference type="OrthoDB" id="194599at2"/>
<name>A0A547Q7Y4_9RHOB</name>
<dbReference type="Gene3D" id="1.10.10.10">
    <property type="entry name" value="Winged helix-like DNA-binding domain superfamily/Winged helix DNA-binding domain"/>
    <property type="match status" value="1"/>
</dbReference>
<dbReference type="PANTHER" id="PTHR43132">
    <property type="entry name" value="ARSENICAL RESISTANCE OPERON REPRESSOR ARSR-RELATED"/>
    <property type="match status" value="1"/>
</dbReference>
<dbReference type="PRINTS" id="PR00778">
    <property type="entry name" value="HTHARSR"/>
</dbReference>
<evidence type="ECO:0000313" key="5">
    <source>
        <dbReference type="EMBL" id="TRD22488.1"/>
    </source>
</evidence>
<dbReference type="Pfam" id="PF01022">
    <property type="entry name" value="HTH_5"/>
    <property type="match status" value="1"/>
</dbReference>
<dbReference type="InterPro" id="IPR001845">
    <property type="entry name" value="HTH_ArsR_DNA-bd_dom"/>
</dbReference>
<dbReference type="CDD" id="cd00090">
    <property type="entry name" value="HTH_ARSR"/>
    <property type="match status" value="1"/>
</dbReference>
<dbReference type="Proteomes" id="UP000318590">
    <property type="component" value="Unassembled WGS sequence"/>
</dbReference>
<evidence type="ECO:0000256" key="3">
    <source>
        <dbReference type="ARBA" id="ARBA00023163"/>
    </source>
</evidence>
<dbReference type="InterPro" id="IPR011991">
    <property type="entry name" value="ArsR-like_HTH"/>
</dbReference>
<keyword evidence="1" id="KW-0805">Transcription regulation</keyword>
<evidence type="ECO:0000259" key="4">
    <source>
        <dbReference type="PROSITE" id="PS50987"/>
    </source>
</evidence>
<dbReference type="PROSITE" id="PS50987">
    <property type="entry name" value="HTH_ARSR_2"/>
    <property type="match status" value="1"/>
</dbReference>